<feature type="transmembrane region" description="Helical" evidence="1">
    <location>
        <begin position="21"/>
        <end position="44"/>
    </location>
</feature>
<feature type="transmembrane region" description="Helical" evidence="1">
    <location>
        <begin position="226"/>
        <end position="246"/>
    </location>
</feature>
<reference evidence="2" key="1">
    <citation type="submission" date="2020-10" db="EMBL/GenBank/DDBJ databases">
        <authorList>
            <person name="Gilroy R."/>
        </authorList>
    </citation>
    <scope>NUCLEOTIDE SEQUENCE</scope>
    <source>
        <strain evidence="2">ChiSxjej1B13-7958</strain>
    </source>
</reference>
<dbReference type="Pfam" id="PF06182">
    <property type="entry name" value="ABC2_membrane_6"/>
    <property type="match status" value="1"/>
</dbReference>
<dbReference type="InterPro" id="IPR010390">
    <property type="entry name" value="ABC-2_transporter-like"/>
</dbReference>
<dbReference type="Proteomes" id="UP000824242">
    <property type="component" value="Unassembled WGS sequence"/>
</dbReference>
<gene>
    <name evidence="2" type="ORF">IAB89_11545</name>
</gene>
<organism evidence="2 3">
    <name type="scientific">Candidatus Caccousia avicola</name>
    <dbReference type="NCBI Taxonomy" id="2840721"/>
    <lineage>
        <taxon>Bacteria</taxon>
        <taxon>Bacillati</taxon>
        <taxon>Bacillota</taxon>
        <taxon>Clostridia</taxon>
        <taxon>Eubacteriales</taxon>
        <taxon>Oscillospiraceae</taxon>
        <taxon>Oscillospiraceae incertae sedis</taxon>
        <taxon>Candidatus Caccousia</taxon>
    </lineage>
</organism>
<feature type="transmembrane region" description="Helical" evidence="1">
    <location>
        <begin position="56"/>
        <end position="76"/>
    </location>
</feature>
<protein>
    <submittedName>
        <fullName evidence="2">ABC-2 family transporter protein</fullName>
    </submittedName>
</protein>
<keyword evidence="1" id="KW-0472">Membrane</keyword>
<sequence>MKLYFKFVAMQLKCQMQYKASFFMMTLGQFLVSFTAFLSIFFLFTRFHTVQDYSFSEILICFSVILTSFSLTECFVRGFDVFPRLIQSGNLDRILVRPRGEIFQVLTSTIEFSRVGRFLQAIAMLIYAIPTSGVAWTWDKIFTLLMMLIGGIAVFSGLFILYAGLSFFTIEGLEFMNIFTDGSREFGRYPLSVYGEGVLKFYTYVIPIALFQYYPFLYLIGRSDDFRLSLLPLLGFLFVIPCYAFFRFGLHHYQSTGS</sequence>
<keyword evidence="1" id="KW-0812">Transmembrane</keyword>
<keyword evidence="1" id="KW-1133">Transmembrane helix</keyword>
<feature type="transmembrane region" description="Helical" evidence="1">
    <location>
        <begin position="118"/>
        <end position="138"/>
    </location>
</feature>
<dbReference type="PANTHER" id="PTHR36833:SF1">
    <property type="entry name" value="INTEGRAL MEMBRANE TRANSPORT PROTEIN"/>
    <property type="match status" value="1"/>
</dbReference>
<evidence type="ECO:0000313" key="3">
    <source>
        <dbReference type="Proteomes" id="UP000824242"/>
    </source>
</evidence>
<reference evidence="2" key="2">
    <citation type="journal article" date="2021" name="PeerJ">
        <title>Extensive microbial diversity within the chicken gut microbiome revealed by metagenomics and culture.</title>
        <authorList>
            <person name="Gilroy R."/>
            <person name="Ravi A."/>
            <person name="Getino M."/>
            <person name="Pursley I."/>
            <person name="Horton D.L."/>
            <person name="Alikhan N.F."/>
            <person name="Baker D."/>
            <person name="Gharbi K."/>
            <person name="Hall N."/>
            <person name="Watson M."/>
            <person name="Adriaenssens E.M."/>
            <person name="Foster-Nyarko E."/>
            <person name="Jarju S."/>
            <person name="Secka A."/>
            <person name="Antonio M."/>
            <person name="Oren A."/>
            <person name="Chaudhuri R.R."/>
            <person name="La Ragione R."/>
            <person name="Hildebrand F."/>
            <person name="Pallen M.J."/>
        </authorList>
    </citation>
    <scope>NUCLEOTIDE SEQUENCE</scope>
    <source>
        <strain evidence="2">ChiSxjej1B13-7958</strain>
    </source>
</reference>
<dbReference type="PANTHER" id="PTHR36833">
    <property type="entry name" value="SLR0610 PROTEIN-RELATED"/>
    <property type="match status" value="1"/>
</dbReference>
<proteinExistence type="predicted"/>
<dbReference type="EMBL" id="DVGZ01000125">
    <property type="protein sequence ID" value="HIR48265.1"/>
    <property type="molecule type" value="Genomic_DNA"/>
</dbReference>
<evidence type="ECO:0000313" key="2">
    <source>
        <dbReference type="EMBL" id="HIR48265.1"/>
    </source>
</evidence>
<name>A0A9D1ARC5_9FIRM</name>
<feature type="transmembrane region" description="Helical" evidence="1">
    <location>
        <begin position="191"/>
        <end position="214"/>
    </location>
</feature>
<accession>A0A9D1ARC5</accession>
<evidence type="ECO:0000256" key="1">
    <source>
        <dbReference type="SAM" id="Phobius"/>
    </source>
</evidence>
<feature type="transmembrane region" description="Helical" evidence="1">
    <location>
        <begin position="144"/>
        <end position="170"/>
    </location>
</feature>
<comment type="caution">
    <text evidence="2">The sequence shown here is derived from an EMBL/GenBank/DDBJ whole genome shotgun (WGS) entry which is preliminary data.</text>
</comment>
<dbReference type="AlphaFoldDB" id="A0A9D1ARC5"/>